<dbReference type="InterPro" id="IPR008927">
    <property type="entry name" value="6-PGluconate_DH-like_C_sf"/>
</dbReference>
<dbReference type="EMBL" id="HBHR01008676">
    <property type="protein sequence ID" value="CAD9861673.1"/>
    <property type="molecule type" value="Transcribed_RNA"/>
</dbReference>
<evidence type="ECO:0000256" key="1">
    <source>
        <dbReference type="ARBA" id="ARBA00007598"/>
    </source>
</evidence>
<evidence type="ECO:0008006" key="8">
    <source>
        <dbReference type="Google" id="ProtNLM"/>
    </source>
</evidence>
<dbReference type="Pfam" id="PF14833">
    <property type="entry name" value="NAD_binding_11"/>
    <property type="match status" value="1"/>
</dbReference>
<gene>
    <name evidence="7" type="ORF">FJAP1339_LOCUS4195</name>
</gene>
<dbReference type="FunFam" id="1.10.1040.10:FF:000016">
    <property type="entry name" value="Glyoxylate/succinic semialdehyde reductase 2"/>
    <property type="match status" value="1"/>
</dbReference>
<dbReference type="InterPro" id="IPR013328">
    <property type="entry name" value="6PGD_dom2"/>
</dbReference>
<evidence type="ECO:0000256" key="3">
    <source>
        <dbReference type="ARBA" id="ARBA00023027"/>
    </source>
</evidence>
<dbReference type="SUPFAM" id="SSF48179">
    <property type="entry name" value="6-phosphogluconate dehydrogenase C-terminal domain-like"/>
    <property type="match status" value="1"/>
</dbReference>
<evidence type="ECO:0000256" key="4">
    <source>
        <dbReference type="PIRSR" id="PIRSR000103-1"/>
    </source>
</evidence>
<keyword evidence="2" id="KW-0560">Oxidoreductase</keyword>
<name>A0A7S2XW24_9STRA</name>
<organism evidence="7">
    <name type="scientific">Fibrocapsa japonica</name>
    <dbReference type="NCBI Taxonomy" id="94617"/>
    <lineage>
        <taxon>Eukaryota</taxon>
        <taxon>Sar</taxon>
        <taxon>Stramenopiles</taxon>
        <taxon>Ochrophyta</taxon>
        <taxon>Raphidophyceae</taxon>
        <taxon>Chattonellales</taxon>
        <taxon>Chattonellaceae</taxon>
        <taxon>Fibrocapsa</taxon>
    </lineage>
</organism>
<evidence type="ECO:0000259" key="6">
    <source>
        <dbReference type="Pfam" id="PF14833"/>
    </source>
</evidence>
<dbReference type="PIRSF" id="PIRSF000103">
    <property type="entry name" value="HIBADH"/>
    <property type="match status" value="1"/>
</dbReference>
<feature type="active site" evidence="4">
    <location>
        <position position="175"/>
    </location>
</feature>
<dbReference type="InterPro" id="IPR051265">
    <property type="entry name" value="HIBADH-related_NP60_sf"/>
</dbReference>
<evidence type="ECO:0000256" key="2">
    <source>
        <dbReference type="ARBA" id="ARBA00023002"/>
    </source>
</evidence>
<evidence type="ECO:0000313" key="7">
    <source>
        <dbReference type="EMBL" id="CAD9861673.1"/>
    </source>
</evidence>
<feature type="domain" description="6-phosphogluconate dehydrogenase NADP-binding" evidence="5">
    <location>
        <begin position="7"/>
        <end position="161"/>
    </location>
</feature>
<dbReference type="PANTHER" id="PTHR43580:SF2">
    <property type="entry name" value="CYTOKINE-LIKE NUCLEAR FACTOR N-PAC"/>
    <property type="match status" value="1"/>
</dbReference>
<dbReference type="InterPro" id="IPR029154">
    <property type="entry name" value="HIBADH-like_NADP-bd"/>
</dbReference>
<feature type="domain" description="3-hydroxyisobutyrate dehydrogenase-like NAD-binding" evidence="6">
    <location>
        <begin position="169"/>
        <end position="288"/>
    </location>
</feature>
<dbReference type="PANTHER" id="PTHR43580">
    <property type="entry name" value="OXIDOREDUCTASE GLYR1-RELATED"/>
    <property type="match status" value="1"/>
</dbReference>
<dbReference type="GO" id="GO:0051287">
    <property type="term" value="F:NAD binding"/>
    <property type="evidence" value="ECO:0007669"/>
    <property type="project" value="InterPro"/>
</dbReference>
<reference evidence="7" key="1">
    <citation type="submission" date="2021-01" db="EMBL/GenBank/DDBJ databases">
        <authorList>
            <person name="Corre E."/>
            <person name="Pelletier E."/>
            <person name="Niang G."/>
            <person name="Scheremetjew M."/>
            <person name="Finn R."/>
            <person name="Kale V."/>
            <person name="Holt S."/>
            <person name="Cochrane G."/>
            <person name="Meng A."/>
            <person name="Brown T."/>
            <person name="Cohen L."/>
        </authorList>
    </citation>
    <scope>NUCLEOTIDE SEQUENCE</scope>
    <source>
        <strain evidence="7">CCMP1661</strain>
    </source>
</reference>
<dbReference type="Gene3D" id="1.10.1040.10">
    <property type="entry name" value="N-(1-d-carboxylethyl)-l-norvaline Dehydrogenase, domain 2"/>
    <property type="match status" value="1"/>
</dbReference>
<dbReference type="GO" id="GO:0016491">
    <property type="term" value="F:oxidoreductase activity"/>
    <property type="evidence" value="ECO:0007669"/>
    <property type="project" value="UniProtKB-KW"/>
</dbReference>
<dbReference type="InterPro" id="IPR015815">
    <property type="entry name" value="HIBADH-related"/>
</dbReference>
<dbReference type="AlphaFoldDB" id="A0A7S2XW24"/>
<dbReference type="GO" id="GO:0050661">
    <property type="term" value="F:NADP binding"/>
    <property type="evidence" value="ECO:0007669"/>
    <property type="project" value="InterPro"/>
</dbReference>
<keyword evidence="3" id="KW-0520">NAD</keyword>
<dbReference type="InterPro" id="IPR036291">
    <property type="entry name" value="NAD(P)-bd_dom_sf"/>
</dbReference>
<comment type="similarity">
    <text evidence="1">Belongs to the HIBADH-related family. NP60 subfamily.</text>
</comment>
<dbReference type="SUPFAM" id="SSF51735">
    <property type="entry name" value="NAD(P)-binding Rossmann-fold domains"/>
    <property type="match status" value="1"/>
</dbReference>
<dbReference type="InterPro" id="IPR006115">
    <property type="entry name" value="6PGDH_NADP-bd"/>
</dbReference>
<evidence type="ECO:0000259" key="5">
    <source>
        <dbReference type="Pfam" id="PF03446"/>
    </source>
</evidence>
<proteinExistence type="inferred from homology"/>
<dbReference type="Pfam" id="PF03446">
    <property type="entry name" value="NAD_binding_2"/>
    <property type="match status" value="1"/>
</dbReference>
<sequence>MAIEGPVGFVGIGIMGRGMALNLTKAGRTLIVWNRDTTKAESFAAEFGATVAKTPKEVVESCTLTYCMLSTLEADRAVFLGEEGVISGVSDGKCIVDCATLTAEHMSEMSTLVTEKGGKFLEAPVSGSKAQAEGGVLIFLCGGDEELYNNIKEDLSAMGKADFFFGAIGGGAKMKLVVNMVMGSIMNSLAEGVALCDASGLPVDKLLEVLDLGAMSSPIIRGKGPNMLSGNHSPAFPLKHQQKDMRFAVALGDELGLSLPVAAASNENFKRARPEFGDNDFSAVYEVLKKKK</sequence>
<protein>
    <recommendedName>
        <fullName evidence="8">6-phosphogluconate dehydrogenase NADP-binding domain-containing protein</fullName>
    </recommendedName>
</protein>
<dbReference type="Gene3D" id="3.40.50.720">
    <property type="entry name" value="NAD(P)-binding Rossmann-like Domain"/>
    <property type="match status" value="1"/>
</dbReference>
<accession>A0A7S2XW24</accession>